<protein>
    <recommendedName>
        <fullName evidence="4">VPLPA-CTERM sorting domain-containing protein</fullName>
    </recommendedName>
</protein>
<evidence type="ECO:0000256" key="1">
    <source>
        <dbReference type="SAM" id="SignalP"/>
    </source>
</evidence>
<accession>A0ABW8URJ7</accession>
<proteinExistence type="predicted"/>
<evidence type="ECO:0000313" key="3">
    <source>
        <dbReference type="Proteomes" id="UP001627408"/>
    </source>
</evidence>
<reference evidence="2 3" key="1">
    <citation type="submission" date="2024-08" db="EMBL/GenBank/DDBJ databases">
        <title>Tateyamaria sp. nov., isolated from marine algae.</title>
        <authorList>
            <person name="Choi B.J."/>
            <person name="Kim J.M."/>
            <person name="Lee J.K."/>
            <person name="Choi D.G."/>
            <person name="Bayburt H."/>
            <person name="Baek J.H."/>
            <person name="Han D.M."/>
            <person name="Jeon C.O."/>
        </authorList>
    </citation>
    <scope>NUCLEOTIDE SEQUENCE [LARGE SCALE GENOMIC DNA]</scope>
    <source>
        <strain evidence="2 3">KMU-156</strain>
    </source>
</reference>
<keyword evidence="1" id="KW-0732">Signal</keyword>
<organism evidence="2 3">
    <name type="scientific">Tateyamaria armeniaca</name>
    <dbReference type="NCBI Taxonomy" id="2518930"/>
    <lineage>
        <taxon>Bacteria</taxon>
        <taxon>Pseudomonadati</taxon>
        <taxon>Pseudomonadota</taxon>
        <taxon>Alphaproteobacteria</taxon>
        <taxon>Rhodobacterales</taxon>
        <taxon>Roseobacteraceae</taxon>
        <taxon>Tateyamaria</taxon>
    </lineage>
</organism>
<dbReference type="Proteomes" id="UP001627408">
    <property type="component" value="Unassembled WGS sequence"/>
</dbReference>
<gene>
    <name evidence="2" type="ORF">ACERZ8_07645</name>
</gene>
<sequence length="282" mass="29015">MKSNFLKAAATCVVMALATPASALTFVLDFDTVGSSDIFGSTTNAFNSSPFGFSGLTDSEIKLGVLNTVTEHFRSYPTVGLNPSSPLPVGQELDIDFEIGSIGSAPTNGDTDYFFMQIGTAVPANPGLFGQACLSCVRNAAGFGPNFGVTSGDVVGSIYTDAISSIAGLAADNDQLFNLIAGTTSHEIAHTLSLEHAGAQAVNPGQSAWGVMGSGATSMPSSQRVLDREFTYAKFGQLIGSVGLRDVTTAPEPVPLPAMGWALLAVCAGLGTYGRRAKKKAA</sequence>
<name>A0ABW8URJ7_9RHOB</name>
<evidence type="ECO:0000313" key="2">
    <source>
        <dbReference type="EMBL" id="MFL4469746.1"/>
    </source>
</evidence>
<dbReference type="EMBL" id="JBHDIY010000002">
    <property type="protein sequence ID" value="MFL4469746.1"/>
    <property type="molecule type" value="Genomic_DNA"/>
</dbReference>
<feature type="signal peptide" evidence="1">
    <location>
        <begin position="1"/>
        <end position="23"/>
    </location>
</feature>
<comment type="caution">
    <text evidence="2">The sequence shown here is derived from an EMBL/GenBank/DDBJ whole genome shotgun (WGS) entry which is preliminary data.</text>
</comment>
<feature type="chain" id="PRO_5046284209" description="VPLPA-CTERM sorting domain-containing protein" evidence="1">
    <location>
        <begin position="24"/>
        <end position="282"/>
    </location>
</feature>
<dbReference type="RefSeq" id="WP_407591654.1">
    <property type="nucleotide sequence ID" value="NZ_JBHDIY010000002.1"/>
</dbReference>
<keyword evidence="3" id="KW-1185">Reference proteome</keyword>
<evidence type="ECO:0008006" key="4">
    <source>
        <dbReference type="Google" id="ProtNLM"/>
    </source>
</evidence>